<keyword evidence="5" id="KW-0449">Lipoprotein</keyword>
<proteinExistence type="predicted"/>
<dbReference type="PANTHER" id="PTHR43649">
    <property type="entry name" value="ARABINOSE-BINDING PROTEIN-RELATED"/>
    <property type="match status" value="1"/>
</dbReference>
<evidence type="ECO:0000256" key="4">
    <source>
        <dbReference type="ARBA" id="ARBA00023139"/>
    </source>
</evidence>
<gene>
    <name evidence="6" type="ORF">GM661_15230</name>
</gene>
<evidence type="ECO:0000256" key="3">
    <source>
        <dbReference type="ARBA" id="ARBA00023136"/>
    </source>
</evidence>
<dbReference type="InterPro" id="IPR006059">
    <property type="entry name" value="SBP"/>
</dbReference>
<evidence type="ECO:0000256" key="1">
    <source>
        <dbReference type="ARBA" id="ARBA00022475"/>
    </source>
</evidence>
<sequence length="423" mass="48232">MRKNLIFIFVLIFSLLLFSVMVMAEEVTIRFMGWEASPLETQSILNGIKVFEERNQGVKVEYTPVAQEQYISKLLTMMAGGTAPDVFFLESNTYRDVAARGELLDLTDLVEDEIGIDSFILLAQDKMLIDGRIYGVSSCTVSPVLYYNKDLFDKAGVPYPPADPEEAWTWNEFVDVAKKLTIKEGGRTQQYGVFGFQKFWYTTVFSNGGEVFNEDYTEVLVNQPKAQEAIQKIVDLRKIHSVAPEGNFLEQSGMNTAQMLQTGRVAMVVDGTWALQELATMDFPVGMAVLPKLENTITCGQAHLHCVWTGSKHKDIAWKFTKFLSSTEYQLDLVKSGLWMPNRKDMYTEEGIEEWFTPGVHPENFRDLVPYILNARLEPNVKVPRKVWDILTMEELEKIWFADQPVEVVTETIVERVNPLLKN</sequence>
<evidence type="ECO:0000256" key="5">
    <source>
        <dbReference type="ARBA" id="ARBA00023288"/>
    </source>
</evidence>
<dbReference type="AlphaFoldDB" id="A0A8A7KCP0"/>
<dbReference type="CDD" id="cd13585">
    <property type="entry name" value="PBP2_TMBP_like"/>
    <property type="match status" value="1"/>
</dbReference>
<dbReference type="Pfam" id="PF01547">
    <property type="entry name" value="SBP_bac_1"/>
    <property type="match status" value="1"/>
</dbReference>
<dbReference type="SUPFAM" id="SSF53850">
    <property type="entry name" value="Periplasmic binding protein-like II"/>
    <property type="match status" value="1"/>
</dbReference>
<keyword evidence="4" id="KW-0564">Palmitate</keyword>
<dbReference type="KEGG" id="ifn:GM661_15230"/>
<evidence type="ECO:0000313" key="6">
    <source>
        <dbReference type="EMBL" id="QTL99211.1"/>
    </source>
</evidence>
<accession>A0A8A7KCP0</accession>
<dbReference type="EMBL" id="CP046640">
    <property type="protein sequence ID" value="QTL99211.1"/>
    <property type="molecule type" value="Genomic_DNA"/>
</dbReference>
<evidence type="ECO:0000313" key="7">
    <source>
        <dbReference type="Proteomes" id="UP000665020"/>
    </source>
</evidence>
<keyword evidence="1" id="KW-1003">Cell membrane</keyword>
<keyword evidence="2" id="KW-0732">Signal</keyword>
<organism evidence="6 7">
    <name type="scientific">Iocasia fonsfrigidae</name>
    <dbReference type="NCBI Taxonomy" id="2682810"/>
    <lineage>
        <taxon>Bacteria</taxon>
        <taxon>Bacillati</taxon>
        <taxon>Bacillota</taxon>
        <taxon>Clostridia</taxon>
        <taxon>Halanaerobiales</taxon>
        <taxon>Halanaerobiaceae</taxon>
        <taxon>Iocasia</taxon>
    </lineage>
</organism>
<keyword evidence="3" id="KW-0472">Membrane</keyword>
<dbReference type="RefSeq" id="WP_230867603.1">
    <property type="nucleotide sequence ID" value="NZ_CP046640.1"/>
</dbReference>
<keyword evidence="7" id="KW-1185">Reference proteome</keyword>
<name>A0A8A7KCP0_9FIRM</name>
<dbReference type="Gene3D" id="3.40.190.10">
    <property type="entry name" value="Periplasmic binding protein-like II"/>
    <property type="match status" value="1"/>
</dbReference>
<dbReference type="PANTHER" id="PTHR43649:SF33">
    <property type="entry name" value="POLYGALACTURONAN_RHAMNOGALACTURONAN-BINDING PROTEIN YTCQ"/>
    <property type="match status" value="1"/>
</dbReference>
<evidence type="ECO:0000256" key="2">
    <source>
        <dbReference type="ARBA" id="ARBA00022729"/>
    </source>
</evidence>
<dbReference type="Proteomes" id="UP000665020">
    <property type="component" value="Chromosome"/>
</dbReference>
<protein>
    <submittedName>
        <fullName evidence="6">Extracellular solute-binding protein</fullName>
    </submittedName>
</protein>
<reference evidence="6" key="1">
    <citation type="submission" date="2019-12" db="EMBL/GenBank/DDBJ databases">
        <authorList>
            <person name="zhang j."/>
            <person name="sun C.M."/>
        </authorList>
    </citation>
    <scope>NUCLEOTIDE SEQUENCE</scope>
    <source>
        <strain evidence="6">NS-1</strain>
    </source>
</reference>
<dbReference type="InterPro" id="IPR050490">
    <property type="entry name" value="Bact_solute-bd_prot1"/>
</dbReference>